<keyword evidence="1" id="KW-0812">Transmembrane</keyword>
<evidence type="ECO:0000256" key="1">
    <source>
        <dbReference type="SAM" id="Phobius"/>
    </source>
</evidence>
<sequence length="213" mass="23138">MPRSIGVPAPGSKPVQTAYLAAVGLPILAICLAAAQHQHRAASAPYAAAPPVPATVAGYVACDTYKANFARHLAAGRADLPQPVYTPQRFFPQSQEVLNYRLADYMLGCSSDAAITEISATLKDHTARGVEDWRRLLAAIIRSLRTELTHGDCDALLATLEDGALARARRSRAERGLDFGEDRLRLPDYILEYTVSTGRHHFHVYSDKPSASE</sequence>
<keyword evidence="3" id="KW-1185">Reference proteome</keyword>
<organism evidence="2 3">
    <name type="scientific">Methylobacterium crusticola</name>
    <dbReference type="NCBI Taxonomy" id="1697972"/>
    <lineage>
        <taxon>Bacteria</taxon>
        <taxon>Pseudomonadati</taxon>
        <taxon>Pseudomonadota</taxon>
        <taxon>Alphaproteobacteria</taxon>
        <taxon>Hyphomicrobiales</taxon>
        <taxon>Methylobacteriaceae</taxon>
        <taxon>Methylobacterium</taxon>
    </lineage>
</organism>
<dbReference type="EMBL" id="BPQH01000007">
    <property type="protein sequence ID" value="GJD49882.1"/>
    <property type="molecule type" value="Genomic_DNA"/>
</dbReference>
<dbReference type="RefSeq" id="WP_128563399.1">
    <property type="nucleotide sequence ID" value="NZ_BPQH01000007.1"/>
</dbReference>
<keyword evidence="1" id="KW-0472">Membrane</keyword>
<accession>A0ABQ4QZ89</accession>
<gene>
    <name evidence="2" type="ORF">OPKNFCMD_2618</name>
</gene>
<reference evidence="2" key="2">
    <citation type="submission" date="2021-08" db="EMBL/GenBank/DDBJ databases">
        <authorList>
            <person name="Tani A."/>
            <person name="Ola A."/>
            <person name="Ogura Y."/>
            <person name="Katsura K."/>
            <person name="Hayashi T."/>
        </authorList>
    </citation>
    <scope>NUCLEOTIDE SEQUENCE</scope>
    <source>
        <strain evidence="2">KCTC 52305</strain>
    </source>
</reference>
<proteinExistence type="predicted"/>
<keyword evidence="1" id="KW-1133">Transmembrane helix</keyword>
<protein>
    <submittedName>
        <fullName evidence="2">Uncharacterized protein</fullName>
    </submittedName>
</protein>
<name>A0ABQ4QZ89_9HYPH</name>
<dbReference type="Proteomes" id="UP001055167">
    <property type="component" value="Unassembled WGS sequence"/>
</dbReference>
<evidence type="ECO:0000313" key="3">
    <source>
        <dbReference type="Proteomes" id="UP001055167"/>
    </source>
</evidence>
<comment type="caution">
    <text evidence="2">The sequence shown here is derived from an EMBL/GenBank/DDBJ whole genome shotgun (WGS) entry which is preliminary data.</text>
</comment>
<reference evidence="2" key="1">
    <citation type="journal article" date="2021" name="Front. Microbiol.">
        <title>Comprehensive Comparative Genomics and Phenotyping of Methylobacterium Species.</title>
        <authorList>
            <person name="Alessa O."/>
            <person name="Ogura Y."/>
            <person name="Fujitani Y."/>
            <person name="Takami H."/>
            <person name="Hayashi T."/>
            <person name="Sahin N."/>
            <person name="Tani A."/>
        </authorList>
    </citation>
    <scope>NUCLEOTIDE SEQUENCE</scope>
    <source>
        <strain evidence="2">KCTC 52305</strain>
    </source>
</reference>
<feature type="transmembrane region" description="Helical" evidence="1">
    <location>
        <begin position="17"/>
        <end position="35"/>
    </location>
</feature>
<evidence type="ECO:0000313" key="2">
    <source>
        <dbReference type="EMBL" id="GJD49882.1"/>
    </source>
</evidence>